<sequence length="149" mass="16223">MPLTADADIKALLEETRTIALVGASDRPDRPSYGVMKRLQDHGYRVIPVNPQITGEHVHGEYVFRELSQIGEPIDMVDIFRRSEAAGDAVDEAIAAGAKSVWLQLGVINQQAAARAEAAGLKVVMDRCPAIDIPRLGVARIEKQQSPLQ</sequence>
<dbReference type="Proteomes" id="UP000188729">
    <property type="component" value="Unassembled WGS sequence"/>
</dbReference>
<feature type="domain" description="CoA-binding" evidence="1">
    <location>
        <begin position="12"/>
        <end position="107"/>
    </location>
</feature>
<evidence type="ECO:0000313" key="2">
    <source>
        <dbReference type="EMBL" id="ONF96691.1"/>
    </source>
</evidence>
<organism evidence="2 3">
    <name type="scientific">Sphingomonas jeddahensis</name>
    <dbReference type="NCBI Taxonomy" id="1915074"/>
    <lineage>
        <taxon>Bacteria</taxon>
        <taxon>Pseudomonadati</taxon>
        <taxon>Pseudomonadota</taxon>
        <taxon>Alphaproteobacteria</taxon>
        <taxon>Sphingomonadales</taxon>
        <taxon>Sphingomonadaceae</taxon>
        <taxon>Sphingomonas</taxon>
    </lineage>
</organism>
<proteinExistence type="predicted"/>
<dbReference type="STRING" id="1915074.SPHI_08850"/>
<dbReference type="SUPFAM" id="SSF51735">
    <property type="entry name" value="NAD(P)-binding Rossmann-fold domains"/>
    <property type="match status" value="1"/>
</dbReference>
<name>A0A1V2EVI6_9SPHN</name>
<dbReference type="PANTHER" id="PTHR33303:SF2">
    <property type="entry name" value="COA-BINDING DOMAIN-CONTAINING PROTEIN"/>
    <property type="match status" value="1"/>
</dbReference>
<reference evidence="2 3" key="1">
    <citation type="submission" date="2016-11" db="EMBL/GenBank/DDBJ databases">
        <title>Genome sequence of Sphingomonas jeddahensis G39.</title>
        <authorList>
            <person name="Poehlein A."/>
            <person name="Wuebbeler J.H."/>
            <person name="Steinbuechel A."/>
            <person name="Daniel R."/>
        </authorList>
    </citation>
    <scope>NUCLEOTIDE SEQUENCE [LARGE SCALE GENOMIC DNA]</scope>
    <source>
        <strain evidence="2 3">G39</strain>
    </source>
</reference>
<evidence type="ECO:0000259" key="1">
    <source>
        <dbReference type="SMART" id="SM00881"/>
    </source>
</evidence>
<dbReference type="SMART" id="SM00881">
    <property type="entry name" value="CoA_binding"/>
    <property type="match status" value="1"/>
</dbReference>
<dbReference type="PANTHER" id="PTHR33303">
    <property type="entry name" value="CYTOPLASMIC PROTEIN-RELATED"/>
    <property type="match status" value="1"/>
</dbReference>
<protein>
    <submittedName>
        <fullName evidence="2">CoA binding domain protein</fullName>
    </submittedName>
</protein>
<dbReference type="InterPro" id="IPR036291">
    <property type="entry name" value="NAD(P)-bd_dom_sf"/>
</dbReference>
<evidence type="ECO:0000313" key="3">
    <source>
        <dbReference type="Proteomes" id="UP000188729"/>
    </source>
</evidence>
<comment type="caution">
    <text evidence="2">The sequence shown here is derived from an EMBL/GenBank/DDBJ whole genome shotgun (WGS) entry which is preliminary data.</text>
</comment>
<dbReference type="Gene3D" id="3.40.50.720">
    <property type="entry name" value="NAD(P)-binding Rossmann-like Domain"/>
    <property type="match status" value="1"/>
</dbReference>
<dbReference type="OrthoDB" id="9804695at2"/>
<dbReference type="EMBL" id="MPSB01000003">
    <property type="protein sequence ID" value="ONF96691.1"/>
    <property type="molecule type" value="Genomic_DNA"/>
</dbReference>
<keyword evidence="3" id="KW-1185">Reference proteome</keyword>
<dbReference type="RefSeq" id="WP_076743677.1">
    <property type="nucleotide sequence ID" value="NZ_MPSB01000003.1"/>
</dbReference>
<dbReference type="AlphaFoldDB" id="A0A1V2EVI6"/>
<dbReference type="Pfam" id="PF13380">
    <property type="entry name" value="CoA_binding_2"/>
    <property type="match status" value="1"/>
</dbReference>
<gene>
    <name evidence="2" type="ORF">SPHI_08850</name>
</gene>
<dbReference type="InterPro" id="IPR003781">
    <property type="entry name" value="CoA-bd"/>
</dbReference>
<accession>A0A1V2EVI6</accession>